<keyword evidence="2" id="KW-1185">Reference proteome</keyword>
<gene>
    <name evidence="1" type="ORF">L1987_39990</name>
</gene>
<reference evidence="1 2" key="2">
    <citation type="journal article" date="2022" name="Mol. Ecol. Resour.">
        <title>The genomes of chicory, endive, great burdock and yacon provide insights into Asteraceae paleo-polyploidization history and plant inulin production.</title>
        <authorList>
            <person name="Fan W."/>
            <person name="Wang S."/>
            <person name="Wang H."/>
            <person name="Wang A."/>
            <person name="Jiang F."/>
            <person name="Liu H."/>
            <person name="Zhao H."/>
            <person name="Xu D."/>
            <person name="Zhang Y."/>
        </authorList>
    </citation>
    <scope>NUCLEOTIDE SEQUENCE [LARGE SCALE GENOMIC DNA]</scope>
    <source>
        <strain evidence="2">cv. Yunnan</strain>
        <tissue evidence="1">Leaves</tissue>
    </source>
</reference>
<evidence type="ECO:0000313" key="2">
    <source>
        <dbReference type="Proteomes" id="UP001056120"/>
    </source>
</evidence>
<comment type="caution">
    <text evidence="1">The sequence shown here is derived from an EMBL/GenBank/DDBJ whole genome shotgun (WGS) entry which is preliminary data.</text>
</comment>
<organism evidence="1 2">
    <name type="scientific">Smallanthus sonchifolius</name>
    <dbReference type="NCBI Taxonomy" id="185202"/>
    <lineage>
        <taxon>Eukaryota</taxon>
        <taxon>Viridiplantae</taxon>
        <taxon>Streptophyta</taxon>
        <taxon>Embryophyta</taxon>
        <taxon>Tracheophyta</taxon>
        <taxon>Spermatophyta</taxon>
        <taxon>Magnoliopsida</taxon>
        <taxon>eudicotyledons</taxon>
        <taxon>Gunneridae</taxon>
        <taxon>Pentapetalae</taxon>
        <taxon>asterids</taxon>
        <taxon>campanulids</taxon>
        <taxon>Asterales</taxon>
        <taxon>Asteraceae</taxon>
        <taxon>Asteroideae</taxon>
        <taxon>Heliantheae alliance</taxon>
        <taxon>Millerieae</taxon>
        <taxon>Smallanthus</taxon>
    </lineage>
</organism>
<dbReference type="EMBL" id="CM042030">
    <property type="protein sequence ID" value="KAI3786368.1"/>
    <property type="molecule type" value="Genomic_DNA"/>
</dbReference>
<proteinExistence type="predicted"/>
<protein>
    <submittedName>
        <fullName evidence="1">Uncharacterized protein</fullName>
    </submittedName>
</protein>
<evidence type="ECO:0000313" key="1">
    <source>
        <dbReference type="EMBL" id="KAI3786368.1"/>
    </source>
</evidence>
<name>A0ACB9GS57_9ASTR</name>
<sequence length="118" mass="13684">MYVYVNYGFNWYSLKWRAYCVKFPNFRDVIACKWIVEGLGLPIPKTFPLAETLKLLEGNSRTCFGKPLLPLSKLEQPRLKGGLLVDHSCESHLFWTALKQLYKVPNLILRPVPPVFEL</sequence>
<dbReference type="Proteomes" id="UP001056120">
    <property type="component" value="Linkage Group LG13"/>
</dbReference>
<accession>A0ACB9GS57</accession>
<reference evidence="2" key="1">
    <citation type="journal article" date="2022" name="Mol. Ecol. Resour.">
        <title>The genomes of chicory, endive, great burdock and yacon provide insights into Asteraceae palaeo-polyploidization history and plant inulin production.</title>
        <authorList>
            <person name="Fan W."/>
            <person name="Wang S."/>
            <person name="Wang H."/>
            <person name="Wang A."/>
            <person name="Jiang F."/>
            <person name="Liu H."/>
            <person name="Zhao H."/>
            <person name="Xu D."/>
            <person name="Zhang Y."/>
        </authorList>
    </citation>
    <scope>NUCLEOTIDE SEQUENCE [LARGE SCALE GENOMIC DNA]</scope>
    <source>
        <strain evidence="2">cv. Yunnan</strain>
    </source>
</reference>